<evidence type="ECO:0000313" key="2">
    <source>
        <dbReference type="EMBL" id="UWZ36794.1"/>
    </source>
</evidence>
<sequence>MPPALIQDLQAILAGTAARKRETSVLDFKEAKPNVKDAWTDLAEAAVCFANSAGGTIVVGVADTPGGKQAFKGCSLDSDLLRQKIYHLTTPG</sequence>
<keyword evidence="3" id="KW-1185">Reference proteome</keyword>
<keyword evidence="2" id="KW-0067">ATP-binding</keyword>
<feature type="domain" description="Schlafen AlbA-2" evidence="1">
    <location>
        <begin position="22"/>
        <end position="91"/>
    </location>
</feature>
<evidence type="ECO:0000313" key="3">
    <source>
        <dbReference type="Proteomes" id="UP001058271"/>
    </source>
</evidence>
<protein>
    <submittedName>
        <fullName evidence="2">ATP-binding protein</fullName>
    </submittedName>
</protein>
<evidence type="ECO:0000259" key="1">
    <source>
        <dbReference type="Pfam" id="PF04326"/>
    </source>
</evidence>
<dbReference type="InterPro" id="IPR007421">
    <property type="entry name" value="Schlafen_AlbA_2_dom"/>
</dbReference>
<dbReference type="GO" id="GO:0005524">
    <property type="term" value="F:ATP binding"/>
    <property type="evidence" value="ECO:0007669"/>
    <property type="project" value="UniProtKB-KW"/>
</dbReference>
<dbReference type="Proteomes" id="UP001058271">
    <property type="component" value="Chromosome"/>
</dbReference>
<accession>A0ABY5Z8T2</accession>
<dbReference type="InterPro" id="IPR038461">
    <property type="entry name" value="Schlafen_AlbA_2_dom_sf"/>
</dbReference>
<proteinExistence type="predicted"/>
<reference evidence="2" key="1">
    <citation type="submission" date="2021-04" db="EMBL/GenBank/DDBJ databases">
        <title>Biosynthetic gene clusters of Dactylosporangioum roseum.</title>
        <authorList>
            <person name="Hartkoorn R.C."/>
            <person name="Beaudoing E."/>
            <person name="Hot D."/>
            <person name="Moureu S."/>
        </authorList>
    </citation>
    <scope>NUCLEOTIDE SEQUENCE</scope>
    <source>
        <strain evidence="2">NRRL B-16295</strain>
    </source>
</reference>
<dbReference type="EMBL" id="CP073721">
    <property type="protein sequence ID" value="UWZ36794.1"/>
    <property type="molecule type" value="Genomic_DNA"/>
</dbReference>
<organism evidence="2 3">
    <name type="scientific">Dactylosporangium roseum</name>
    <dbReference type="NCBI Taxonomy" id="47989"/>
    <lineage>
        <taxon>Bacteria</taxon>
        <taxon>Bacillati</taxon>
        <taxon>Actinomycetota</taxon>
        <taxon>Actinomycetes</taxon>
        <taxon>Micromonosporales</taxon>
        <taxon>Micromonosporaceae</taxon>
        <taxon>Dactylosporangium</taxon>
    </lineage>
</organism>
<dbReference type="Pfam" id="PF04326">
    <property type="entry name" value="SLFN_AlbA_2"/>
    <property type="match status" value="1"/>
</dbReference>
<keyword evidence="2" id="KW-0547">Nucleotide-binding</keyword>
<dbReference type="Gene3D" id="3.30.950.30">
    <property type="entry name" value="Schlafen, AAA domain"/>
    <property type="match status" value="1"/>
</dbReference>
<name>A0ABY5Z8T2_9ACTN</name>
<gene>
    <name evidence="2" type="ORF">Drose_00075</name>
</gene>